<proteinExistence type="predicted"/>
<evidence type="ECO:0000313" key="1">
    <source>
        <dbReference type="EMBL" id="CAO80391.1"/>
    </source>
</evidence>
<organism evidence="1 2">
    <name type="scientific">Cloacimonas acidaminovorans (strain Evry)</name>
    <dbReference type="NCBI Taxonomy" id="459349"/>
    <lineage>
        <taxon>Bacteria</taxon>
        <taxon>Pseudomonadati</taxon>
        <taxon>Candidatus Cloacimonadota</taxon>
        <taxon>Candidatus Cloacimonadia</taxon>
        <taxon>Candidatus Cloacimonadales</taxon>
        <taxon>Candidatus Cloacimonadaceae</taxon>
        <taxon>Candidatus Cloacimonas</taxon>
    </lineage>
</organism>
<reference evidence="1 2" key="1">
    <citation type="journal article" date="2008" name="J. Bacteriol.">
        <title>'Candidatus Cloacamonas acidaminovorans': genome sequence reconstruction provides a first glimpse of a new bacterial division.</title>
        <authorList>
            <person name="Pelletier E."/>
            <person name="Kreimeyer A."/>
            <person name="Bocs S."/>
            <person name="Rouy Z."/>
            <person name="Gyapay G."/>
            <person name="Chouari R."/>
            <person name="Riviere D."/>
            <person name="Ganesan A."/>
            <person name="Daegelen P."/>
            <person name="Sghir A."/>
            <person name="Cohen G.N."/>
            <person name="Medigue C."/>
            <person name="Weissenbach J."/>
            <person name="Le Paslier D."/>
        </authorList>
    </citation>
    <scope>NUCLEOTIDE SEQUENCE [LARGE SCALE GENOMIC DNA]</scope>
    <source>
        <strain evidence="2">Evry</strain>
    </source>
</reference>
<dbReference type="AlphaFoldDB" id="B0VGF4"/>
<dbReference type="KEGG" id="caci:CLOAM0493"/>
<dbReference type="HOGENOM" id="CLU_1902985_0_0_0"/>
<dbReference type="Proteomes" id="UP000002019">
    <property type="component" value="Chromosome"/>
</dbReference>
<accession>B0VGF4</accession>
<dbReference type="STRING" id="459349.CLOAM0493"/>
<evidence type="ECO:0000313" key="2">
    <source>
        <dbReference type="Proteomes" id="UP000002019"/>
    </source>
</evidence>
<dbReference type="EMBL" id="CU466930">
    <property type="protein sequence ID" value="CAO80391.1"/>
    <property type="molecule type" value="Genomic_DNA"/>
</dbReference>
<keyword evidence="2" id="KW-1185">Reference proteome</keyword>
<sequence length="146" mass="16408">MDIPTIEFNRGKSMTALEKYQAERSCISEALKLAGLTEILYNKDNIPKSLPCAILILDSETGKNGTSRQYVSTDLAWTVFLIVNAQNVSDPDSELYSLKEKFRSYYQKLMNRDLPSVEYYTSRIDGTRLVRIAKIDLLKTGIGAGS</sequence>
<name>B0VGF4_CLOAI</name>
<protein>
    <submittedName>
        <fullName evidence="1">Uncharacterized protein</fullName>
    </submittedName>
</protein>
<gene>
    <name evidence="1" type="ordered locus">CLOAM0493</name>
</gene>